<feature type="transmembrane region" description="Helical" evidence="1">
    <location>
        <begin position="5"/>
        <end position="22"/>
    </location>
</feature>
<feature type="transmembrane region" description="Helical" evidence="1">
    <location>
        <begin position="42"/>
        <end position="62"/>
    </location>
</feature>
<keyword evidence="1" id="KW-0472">Membrane</keyword>
<name>A0A1L2CV80_9CAUD</name>
<keyword evidence="1" id="KW-0812">Transmembrane</keyword>
<reference evidence="3" key="1">
    <citation type="submission" date="2016-01" db="EMBL/GenBank/DDBJ databases">
        <title>Isolation and Characterization of Enterobacteria phage CBB.</title>
        <authorList>
            <person name="Buttimer C.T.H."/>
            <person name="Hendrix H."/>
            <person name="Alexandre H."/>
            <person name="O'Mahony J."/>
            <person name="Lavigne R."/>
            <person name="Coffey A."/>
        </authorList>
    </citation>
    <scope>NUCLEOTIDE SEQUENCE [LARGE SCALE GENOMIC DNA]</scope>
</reference>
<organism evidence="2 3">
    <name type="scientific">Pectobacterium phage vB_PcaM_CBB</name>
    <dbReference type="NCBI Taxonomy" id="2772511"/>
    <lineage>
        <taxon>Viruses</taxon>
        <taxon>Duplodnaviria</taxon>
        <taxon>Heunggongvirae</taxon>
        <taxon>Uroviricota</taxon>
        <taxon>Caudoviricetes</taxon>
        <taxon>Mimasvirus</taxon>
        <taxon>Mimasvirus CBB</taxon>
    </lineage>
</organism>
<keyword evidence="1" id="KW-1133">Transmembrane helix</keyword>
<evidence type="ECO:0000313" key="2">
    <source>
        <dbReference type="EMBL" id="AMM43909.1"/>
    </source>
</evidence>
<gene>
    <name evidence="2" type="ORF">CBB_346</name>
</gene>
<protein>
    <submittedName>
        <fullName evidence="2">Putative membrane protein</fullName>
    </submittedName>
</protein>
<proteinExistence type="predicted"/>
<keyword evidence="3" id="KW-1185">Reference proteome</keyword>
<dbReference type="EMBL" id="KU574722">
    <property type="protein sequence ID" value="AMM43909.1"/>
    <property type="molecule type" value="Genomic_DNA"/>
</dbReference>
<dbReference type="Proteomes" id="UP000223891">
    <property type="component" value="Segment"/>
</dbReference>
<sequence>MWAFLSIMLLCMVINFGIWYAVSRWYLKDDFVIIIGDNMKRFMKTMLIAIVISILLCSVKLYKMASCQTKGWITNASTQYSWVMDQCQAKNSTGVYVDIERTRGTPGEENHDTAQ</sequence>
<evidence type="ECO:0000256" key="1">
    <source>
        <dbReference type="SAM" id="Phobius"/>
    </source>
</evidence>
<accession>A0A1L2CV80</accession>
<evidence type="ECO:0000313" key="3">
    <source>
        <dbReference type="Proteomes" id="UP000223891"/>
    </source>
</evidence>